<dbReference type="RefSeq" id="WP_279904727.1">
    <property type="nucleotide sequence ID" value="NZ_CP143095.1"/>
</dbReference>
<protein>
    <recommendedName>
        <fullName evidence="3">IlvB operon leader peptide IvbL</fullName>
    </recommendedName>
</protein>
<comment type="caution">
    <text evidence="1">The sequence shown here is derived from an EMBL/GenBank/DDBJ whole genome shotgun (WGS) entry which is preliminary data.</text>
</comment>
<dbReference type="AlphaFoldDB" id="A0ABD5HC20"/>
<accession>A0ABD5HC20</accession>
<gene>
    <name evidence="1" type="ORF">RYZ49_11025</name>
</gene>
<evidence type="ECO:0008006" key="3">
    <source>
        <dbReference type="Google" id="ProtNLM"/>
    </source>
</evidence>
<evidence type="ECO:0000313" key="2">
    <source>
        <dbReference type="Proteomes" id="UP001287436"/>
    </source>
</evidence>
<proteinExistence type="predicted"/>
<organism evidence="1 2">
    <name type="scientific">Klebsiella pasteurii</name>
    <dbReference type="NCBI Taxonomy" id="2587529"/>
    <lineage>
        <taxon>Bacteria</taxon>
        <taxon>Pseudomonadati</taxon>
        <taxon>Pseudomonadota</taxon>
        <taxon>Gammaproteobacteria</taxon>
        <taxon>Enterobacterales</taxon>
        <taxon>Enterobacteriaceae</taxon>
        <taxon>Klebsiella/Raoultella group</taxon>
        <taxon>Klebsiella</taxon>
    </lineage>
</organism>
<dbReference type="EMBL" id="JAWPBP010000008">
    <property type="protein sequence ID" value="MDW2716339.1"/>
    <property type="molecule type" value="Genomic_DNA"/>
</dbReference>
<dbReference type="Proteomes" id="UP001287436">
    <property type="component" value="Unassembled WGS sequence"/>
</dbReference>
<name>A0ABD5HC20_9ENTR</name>
<evidence type="ECO:0000313" key="1">
    <source>
        <dbReference type="EMBL" id="MDW2716339.1"/>
    </source>
</evidence>
<reference evidence="1 2" key="1">
    <citation type="submission" date="2023-10" db="EMBL/GenBank/DDBJ databases">
        <title>Fecal carriage and genetic characteristics of carbapenem-resistant Enterobacterales among healthy adults from four provinces of China.</title>
        <authorList>
            <person name="Li Y."/>
            <person name="Zhang R."/>
        </authorList>
    </citation>
    <scope>NUCLEOTIDE SEQUENCE [LARGE SCALE GENOMIC DNA]</scope>
    <source>
        <strain evidence="1 2">HN-157</strain>
    </source>
</reference>
<sequence length="41" mass="4264">MSPSGLTGSVVLFYQVPATDTHTPPQVAVVVVVRVVVERAG</sequence>